<name>A0A233SIF0_STRDA</name>
<dbReference type="RefSeq" id="WP_094217027.1">
    <property type="nucleotide sequence ID" value="NZ_MCGQ01000013.1"/>
</dbReference>
<comment type="caution">
    <text evidence="1">The sequence shown here is derived from an EMBL/GenBank/DDBJ whole genome shotgun (WGS) entry which is preliminary data.</text>
</comment>
<reference evidence="1 2" key="1">
    <citation type="submission" date="2016-07" db="EMBL/GenBank/DDBJ databases">
        <title>Draft genome of Streptomyces diastatochromogenes.</title>
        <authorList>
            <person name="Podduturi R."/>
            <person name="Lukassen M.B."/>
            <person name="Clausen N."/>
            <person name="Nielsen J.L."/>
            <person name="Jorgensen N.O."/>
        </authorList>
    </citation>
    <scope>NUCLEOTIDE SEQUENCE [LARGE SCALE GENOMIC DNA]</scope>
    <source>
        <strain evidence="1 2">DSM 40608</strain>
    </source>
</reference>
<dbReference type="EMBL" id="MCGQ01000013">
    <property type="protein sequence ID" value="OXY95424.1"/>
    <property type="molecule type" value="Genomic_DNA"/>
</dbReference>
<dbReference type="AlphaFoldDB" id="A0A233SIF0"/>
<dbReference type="Proteomes" id="UP000215483">
    <property type="component" value="Unassembled WGS sequence"/>
</dbReference>
<evidence type="ECO:0000313" key="2">
    <source>
        <dbReference type="Proteomes" id="UP000215483"/>
    </source>
</evidence>
<dbReference type="OrthoDB" id="4254348at2"/>
<keyword evidence="2" id="KW-1185">Reference proteome</keyword>
<sequence length="124" mass="13443">MEPGTLLYDPATDRIGEYQDRSGPYAMLRPVGGGREWQADPAALRPATDRERLHAGVRAANDRTAALPSAPLDAVGRPPRPVPGCPACLQLAEGREAARAVCDRSAETDANVLLRQHQRQEHRA</sequence>
<gene>
    <name evidence="1" type="ORF">BEK98_14780</name>
</gene>
<organism evidence="1 2">
    <name type="scientific">Streptomyces diastatochromogenes</name>
    <dbReference type="NCBI Taxonomy" id="42236"/>
    <lineage>
        <taxon>Bacteria</taxon>
        <taxon>Bacillati</taxon>
        <taxon>Actinomycetota</taxon>
        <taxon>Actinomycetes</taxon>
        <taxon>Kitasatosporales</taxon>
        <taxon>Streptomycetaceae</taxon>
        <taxon>Streptomyces</taxon>
    </lineage>
</organism>
<proteinExistence type="predicted"/>
<evidence type="ECO:0000313" key="1">
    <source>
        <dbReference type="EMBL" id="OXY95424.1"/>
    </source>
</evidence>
<protein>
    <submittedName>
        <fullName evidence="1">Uncharacterized protein</fullName>
    </submittedName>
</protein>
<accession>A0A233SIF0</accession>